<dbReference type="InterPro" id="IPR053863">
    <property type="entry name" value="Glyoxy/Ble-like_N"/>
</dbReference>
<dbReference type="RefSeq" id="WP_137401861.1">
    <property type="nucleotide sequence ID" value="NZ_BMIU01000010.1"/>
</dbReference>
<dbReference type="InterPro" id="IPR029068">
    <property type="entry name" value="Glyas_Bleomycin-R_OHBP_Dase"/>
</dbReference>
<keyword evidence="2" id="KW-0223">Dioxygenase</keyword>
<evidence type="ECO:0000259" key="1">
    <source>
        <dbReference type="PROSITE" id="PS51819"/>
    </source>
</evidence>
<dbReference type="Gene3D" id="3.10.180.10">
    <property type="entry name" value="2,3-Dihydroxybiphenyl 1,2-Dioxygenase, domain 1"/>
    <property type="match status" value="1"/>
</dbReference>
<reference evidence="3" key="1">
    <citation type="journal article" date="2019" name="Int. J. Syst. Evol. Microbiol.">
        <title>The Global Catalogue of Microorganisms (GCM) 10K type strain sequencing project: providing services to taxonomists for standard genome sequencing and annotation.</title>
        <authorList>
            <consortium name="The Broad Institute Genomics Platform"/>
            <consortium name="The Broad Institute Genome Sequencing Center for Infectious Disease"/>
            <person name="Wu L."/>
            <person name="Ma J."/>
        </authorList>
    </citation>
    <scope>NUCLEOTIDE SEQUENCE [LARGE SCALE GENOMIC DNA]</scope>
    <source>
        <strain evidence="3">CGMCC 1.15407</strain>
    </source>
</reference>
<sequence>MPSKIFVNLPVKDLSQSRAFFEHLGFNFNPQFSDEKAACLVINEDNIYVMLLTEPFFRQFTKKEIADANKTTEVLIAIDMDSKAAVDEMVTKAIDAGGSTYSAPLDQGWMYQHSFADPDGHQWELCFMNETAIPND</sequence>
<protein>
    <submittedName>
        <fullName evidence="2">Extradiol dioxygenase</fullName>
    </submittedName>
</protein>
<dbReference type="Pfam" id="PF22677">
    <property type="entry name" value="Ble-like_N"/>
    <property type="match status" value="1"/>
</dbReference>
<dbReference type="SUPFAM" id="SSF54593">
    <property type="entry name" value="Glyoxalase/Bleomycin resistance protein/Dihydroxybiphenyl dioxygenase"/>
    <property type="match status" value="1"/>
</dbReference>
<dbReference type="EMBL" id="BMIU01000010">
    <property type="protein sequence ID" value="GGF34331.1"/>
    <property type="molecule type" value="Genomic_DNA"/>
</dbReference>
<dbReference type="PANTHER" id="PTHR36503">
    <property type="entry name" value="BLR2520 PROTEIN"/>
    <property type="match status" value="1"/>
</dbReference>
<name>A0ABQ1V429_9BACT</name>
<comment type="caution">
    <text evidence="2">The sequence shown here is derived from an EMBL/GenBank/DDBJ whole genome shotgun (WGS) entry which is preliminary data.</text>
</comment>
<gene>
    <name evidence="2" type="ORF">GCM10011339_23250</name>
</gene>
<accession>A0ABQ1V429</accession>
<feature type="domain" description="VOC" evidence="1">
    <location>
        <begin position="3"/>
        <end position="128"/>
    </location>
</feature>
<dbReference type="InterPro" id="IPR037523">
    <property type="entry name" value="VOC_core"/>
</dbReference>
<evidence type="ECO:0000313" key="3">
    <source>
        <dbReference type="Proteomes" id="UP000647339"/>
    </source>
</evidence>
<keyword evidence="3" id="KW-1185">Reference proteome</keyword>
<evidence type="ECO:0000313" key="2">
    <source>
        <dbReference type="EMBL" id="GGF34331.1"/>
    </source>
</evidence>
<keyword evidence="2" id="KW-0560">Oxidoreductase</keyword>
<proteinExistence type="predicted"/>
<dbReference type="Proteomes" id="UP000647339">
    <property type="component" value="Unassembled WGS sequence"/>
</dbReference>
<dbReference type="GO" id="GO:0051213">
    <property type="term" value="F:dioxygenase activity"/>
    <property type="evidence" value="ECO:0007669"/>
    <property type="project" value="UniProtKB-KW"/>
</dbReference>
<dbReference type="PROSITE" id="PS51819">
    <property type="entry name" value="VOC"/>
    <property type="match status" value="1"/>
</dbReference>
<organism evidence="2 3">
    <name type="scientific">Echinicola rosea</name>
    <dbReference type="NCBI Taxonomy" id="1807691"/>
    <lineage>
        <taxon>Bacteria</taxon>
        <taxon>Pseudomonadati</taxon>
        <taxon>Bacteroidota</taxon>
        <taxon>Cytophagia</taxon>
        <taxon>Cytophagales</taxon>
        <taxon>Cyclobacteriaceae</taxon>
        <taxon>Echinicola</taxon>
    </lineage>
</organism>
<dbReference type="PANTHER" id="PTHR36503:SF2">
    <property type="entry name" value="BLR2408 PROTEIN"/>
    <property type="match status" value="1"/>
</dbReference>